<name>A0A1H7MQY3_RUMAL</name>
<dbReference type="EMBL" id="FOAT01000012">
    <property type="protein sequence ID" value="SEL13700.1"/>
    <property type="molecule type" value="Genomic_DNA"/>
</dbReference>
<evidence type="ECO:0000313" key="4">
    <source>
        <dbReference type="Proteomes" id="UP000186015"/>
    </source>
</evidence>
<feature type="transmembrane region" description="Helical" evidence="2">
    <location>
        <begin position="12"/>
        <end position="32"/>
    </location>
</feature>
<protein>
    <submittedName>
        <fullName evidence="3">Uncharacterized protein</fullName>
    </submittedName>
</protein>
<keyword evidence="2" id="KW-0812">Transmembrane</keyword>
<feature type="coiled-coil region" evidence="1">
    <location>
        <begin position="59"/>
        <end position="93"/>
    </location>
</feature>
<organism evidence="3 4">
    <name type="scientific">Ruminococcus albus</name>
    <dbReference type="NCBI Taxonomy" id="1264"/>
    <lineage>
        <taxon>Bacteria</taxon>
        <taxon>Bacillati</taxon>
        <taxon>Bacillota</taxon>
        <taxon>Clostridia</taxon>
        <taxon>Eubacteriales</taxon>
        <taxon>Oscillospiraceae</taxon>
        <taxon>Ruminococcus</taxon>
    </lineage>
</organism>
<dbReference type="AlphaFoldDB" id="A0A1H7MQY3"/>
<evidence type="ECO:0000256" key="2">
    <source>
        <dbReference type="SAM" id="Phobius"/>
    </source>
</evidence>
<dbReference type="RefSeq" id="WP_074834383.1">
    <property type="nucleotide sequence ID" value="NZ_FOAT01000012.1"/>
</dbReference>
<sequence length="113" mass="13071">MKRKKISDEMAAAIFAFIWEGFLYFAVITQLVTGSARGYYWLLLDTAVQITILIYDAKVQALEKSLTKTRKRLAKQSAEFTEYIKNHEAAEKKTVTIFDIKPIIEHLKRRKSA</sequence>
<dbReference type="Proteomes" id="UP000186015">
    <property type="component" value="Unassembled WGS sequence"/>
</dbReference>
<reference evidence="3 4" key="1">
    <citation type="submission" date="2016-10" db="EMBL/GenBank/DDBJ databases">
        <authorList>
            <person name="de Groot N.N."/>
        </authorList>
    </citation>
    <scope>NUCLEOTIDE SEQUENCE [LARGE SCALE GENOMIC DNA]</scope>
    <source>
        <strain evidence="3 4">KH2T6</strain>
    </source>
</reference>
<keyword evidence="1" id="KW-0175">Coiled coil</keyword>
<keyword evidence="2" id="KW-1133">Transmembrane helix</keyword>
<accession>A0A1H7MQY3</accession>
<evidence type="ECO:0000256" key="1">
    <source>
        <dbReference type="SAM" id="Coils"/>
    </source>
</evidence>
<proteinExistence type="predicted"/>
<evidence type="ECO:0000313" key="3">
    <source>
        <dbReference type="EMBL" id="SEL13700.1"/>
    </source>
</evidence>
<keyword evidence="2" id="KW-0472">Membrane</keyword>
<gene>
    <name evidence="3" type="ORF">SAMN05216469_112109</name>
</gene>